<organism evidence="1 2">
    <name type="scientific">Ogataea haglerorum</name>
    <dbReference type="NCBI Taxonomy" id="1937702"/>
    <lineage>
        <taxon>Eukaryota</taxon>
        <taxon>Fungi</taxon>
        <taxon>Dikarya</taxon>
        <taxon>Ascomycota</taxon>
        <taxon>Saccharomycotina</taxon>
        <taxon>Pichiomycetes</taxon>
        <taxon>Pichiales</taxon>
        <taxon>Pichiaceae</taxon>
        <taxon>Ogataea</taxon>
    </lineage>
</organism>
<evidence type="ECO:0008006" key="3">
    <source>
        <dbReference type="Google" id="ProtNLM"/>
    </source>
</evidence>
<reference evidence="1 2" key="1">
    <citation type="journal article" date="2021" name="G3 (Bethesda)">
        <title>Genomic diversity, chromosomal rearrangements, and interspecies hybridization in the ogataea polymorpha species complex.</title>
        <authorList>
            <person name="Hanson S.J."/>
            <person name="Cinneide E.O."/>
            <person name="Salzberg L.I."/>
            <person name="Wolfe K.H."/>
            <person name="McGowan J."/>
            <person name="Fitzpatrick D.A."/>
            <person name="Matlin K."/>
        </authorList>
    </citation>
    <scope>NUCLEOTIDE SEQUENCE [LARGE SCALE GENOMIC DNA]</scope>
    <source>
        <strain evidence="1">81-436-3</strain>
    </source>
</reference>
<accession>A0ABQ7RK31</accession>
<sequence>MATYYPVFQVFKFNHWFRSLALLSESNDGLSKHLGFLRTMRSLTADNDVLLNEYRYMIRKGESFIKANKERFARLKGDSRAADLAAIDAMEQDFVARHKAAVLSGSSLTDDNPLISVSSRSRSALRGAAQRPVSLVPPTFSVDNWRRYLFKVLLEYRSRGAQLRMRTGKSPRLAAECDMLAEYVDELQPDIEAIREWLGLKTYNEGCIEAIERLSYLDSVESMMVDVAQMVERCLYAMFVVAEDPKRTVNLVFAQSANHRRENSTAISFLSDSVLVLSKLHSGKMRLAEYFRMSLGVLICETPEFLRCEAESLLAQTAQIDKAFIQRFVEFVKDCMVFGMNGCVKSCLRFIGSNIVEFERDVFECNHPSSKVSLNLRYPNLYKQMQLHKEQEQESAAESAAETATLAFYNRLFAAFVCSSNTGKLYEMPEFLESFSIQLMELSNQVRTLVTLQSVTVILMSSLANRTVLLPAKLQNSFFADKPRQQLVDFGKLLVELDGFLLNYFEHTESNRFGNFFKEEVYKILCTNVSERLRGRGYDEDAVRAIVDMNFDFKHVCGLIAQTERASIGSTKVNSLKTIYCNAIYDIIRHGRVFSANTSTSEPVRRASAGVENNFQHETHRAYGKFYAVDLVRDKIDKIVRDYYAVFNVCVEVHFQNMCLVLREFEEICAFERRL</sequence>
<evidence type="ECO:0000313" key="1">
    <source>
        <dbReference type="EMBL" id="KAG7767229.1"/>
    </source>
</evidence>
<proteinExistence type="predicted"/>
<dbReference type="Proteomes" id="UP000697297">
    <property type="component" value="Unassembled WGS sequence"/>
</dbReference>
<protein>
    <recommendedName>
        <fullName evidence="3">Exocyst complex component Sec10</fullName>
    </recommendedName>
</protein>
<comment type="caution">
    <text evidence="1">The sequence shown here is derived from an EMBL/GenBank/DDBJ whole genome shotgun (WGS) entry which is preliminary data.</text>
</comment>
<keyword evidence="2" id="KW-1185">Reference proteome</keyword>
<gene>
    <name evidence="1" type="ORF">KL946_001328</name>
</gene>
<name>A0ABQ7RK31_9ASCO</name>
<evidence type="ECO:0000313" key="2">
    <source>
        <dbReference type="Proteomes" id="UP000697297"/>
    </source>
</evidence>
<dbReference type="EMBL" id="JAHLUN010000003">
    <property type="protein sequence ID" value="KAG7767229.1"/>
    <property type="molecule type" value="Genomic_DNA"/>
</dbReference>